<keyword evidence="1" id="KW-0732">Signal</keyword>
<sequence>MDTTVILTSLLVASLLQCVAIYDQTWHSVTIKIDICDSCGQFIVQVGEVMENCTFNNESSATYSDASSVATDTNNSTVWKRLYNSYRYSRTKREVSKATMYSDDYVRVNVTIDQDKDVIKNFEIRDSLLVNMGLWRTRICVPDTMGCVQLYPSQASEIFSRMPSLLALQGTEQLL</sequence>
<organism evidence="2 3">
    <name type="scientific">Dreissena polymorpha</name>
    <name type="common">Zebra mussel</name>
    <name type="synonym">Mytilus polymorpha</name>
    <dbReference type="NCBI Taxonomy" id="45954"/>
    <lineage>
        <taxon>Eukaryota</taxon>
        <taxon>Metazoa</taxon>
        <taxon>Spiralia</taxon>
        <taxon>Lophotrochozoa</taxon>
        <taxon>Mollusca</taxon>
        <taxon>Bivalvia</taxon>
        <taxon>Autobranchia</taxon>
        <taxon>Heteroconchia</taxon>
        <taxon>Euheterodonta</taxon>
        <taxon>Imparidentia</taxon>
        <taxon>Neoheterodontei</taxon>
        <taxon>Myida</taxon>
        <taxon>Dreissenoidea</taxon>
        <taxon>Dreissenidae</taxon>
        <taxon>Dreissena</taxon>
    </lineage>
</organism>
<feature type="signal peptide" evidence="1">
    <location>
        <begin position="1"/>
        <end position="21"/>
    </location>
</feature>
<evidence type="ECO:0000256" key="1">
    <source>
        <dbReference type="SAM" id="SignalP"/>
    </source>
</evidence>
<dbReference type="EMBL" id="JAIWYP010000006">
    <property type="protein sequence ID" value="KAH3804222.1"/>
    <property type="molecule type" value="Genomic_DNA"/>
</dbReference>
<dbReference type="Proteomes" id="UP000828390">
    <property type="component" value="Unassembled WGS sequence"/>
</dbReference>
<accession>A0A9D4FTI9</accession>
<evidence type="ECO:0000313" key="2">
    <source>
        <dbReference type="EMBL" id="KAH3804222.1"/>
    </source>
</evidence>
<proteinExistence type="predicted"/>
<dbReference type="AlphaFoldDB" id="A0A9D4FTI9"/>
<feature type="chain" id="PRO_5039261185" evidence="1">
    <location>
        <begin position="22"/>
        <end position="175"/>
    </location>
</feature>
<evidence type="ECO:0000313" key="3">
    <source>
        <dbReference type="Proteomes" id="UP000828390"/>
    </source>
</evidence>
<reference evidence="2" key="2">
    <citation type="submission" date="2020-11" db="EMBL/GenBank/DDBJ databases">
        <authorList>
            <person name="McCartney M.A."/>
            <person name="Auch B."/>
            <person name="Kono T."/>
            <person name="Mallez S."/>
            <person name="Becker A."/>
            <person name="Gohl D.M."/>
            <person name="Silverstein K.A.T."/>
            <person name="Koren S."/>
            <person name="Bechman K.B."/>
            <person name="Herman A."/>
            <person name="Abrahante J.E."/>
            <person name="Garbe J."/>
        </authorList>
    </citation>
    <scope>NUCLEOTIDE SEQUENCE</scope>
    <source>
        <strain evidence="2">Duluth1</strain>
        <tissue evidence="2">Whole animal</tissue>
    </source>
</reference>
<name>A0A9D4FTI9_DREPO</name>
<keyword evidence="3" id="KW-1185">Reference proteome</keyword>
<protein>
    <submittedName>
        <fullName evidence="2">Uncharacterized protein</fullName>
    </submittedName>
</protein>
<comment type="caution">
    <text evidence="2">The sequence shown here is derived from an EMBL/GenBank/DDBJ whole genome shotgun (WGS) entry which is preliminary data.</text>
</comment>
<gene>
    <name evidence="2" type="ORF">DPMN_132504</name>
</gene>
<reference evidence="2" key="1">
    <citation type="journal article" date="2019" name="bioRxiv">
        <title>The Genome of the Zebra Mussel, Dreissena polymorpha: A Resource for Invasive Species Research.</title>
        <authorList>
            <person name="McCartney M.A."/>
            <person name="Auch B."/>
            <person name="Kono T."/>
            <person name="Mallez S."/>
            <person name="Zhang Y."/>
            <person name="Obille A."/>
            <person name="Becker A."/>
            <person name="Abrahante J.E."/>
            <person name="Garbe J."/>
            <person name="Badalamenti J.P."/>
            <person name="Herman A."/>
            <person name="Mangelson H."/>
            <person name="Liachko I."/>
            <person name="Sullivan S."/>
            <person name="Sone E.D."/>
            <person name="Koren S."/>
            <person name="Silverstein K.A.T."/>
            <person name="Beckman K.B."/>
            <person name="Gohl D.M."/>
        </authorList>
    </citation>
    <scope>NUCLEOTIDE SEQUENCE</scope>
    <source>
        <strain evidence="2">Duluth1</strain>
        <tissue evidence="2">Whole animal</tissue>
    </source>
</reference>